<evidence type="ECO:0000313" key="2">
    <source>
        <dbReference type="Proteomes" id="UP000399692"/>
    </source>
</evidence>
<protein>
    <submittedName>
        <fullName evidence="1">Uncharacterized protein</fullName>
    </submittedName>
</protein>
<proteinExistence type="predicted"/>
<evidence type="ECO:0000313" key="1">
    <source>
        <dbReference type="EMBL" id="VVM64924.1"/>
    </source>
</evidence>
<dbReference type="AlphaFoldDB" id="A0A5E6QWG9"/>
<reference evidence="1 2" key="1">
    <citation type="submission" date="2019-09" db="EMBL/GenBank/DDBJ databases">
        <authorList>
            <person name="Chandra G."/>
            <person name="Truman W A."/>
        </authorList>
    </citation>
    <scope>NUCLEOTIDE SEQUENCE [LARGE SCALE GENOMIC DNA]</scope>
    <source>
        <strain evidence="1">PS631</strain>
    </source>
</reference>
<gene>
    <name evidence="1" type="ORF">PS631_01496</name>
</gene>
<dbReference type="Proteomes" id="UP000399692">
    <property type="component" value="Unassembled WGS sequence"/>
</dbReference>
<name>A0A5E6QWG9_PSEFL</name>
<dbReference type="EMBL" id="CABVHF010000002">
    <property type="protein sequence ID" value="VVM64924.1"/>
    <property type="molecule type" value="Genomic_DNA"/>
</dbReference>
<accession>A0A5E6QWG9</accession>
<sequence>MYADQFATTGSSHRIGALFLQEMTHRVDACALARVYNAPRFTCDPLAYRAFLLTPG</sequence>
<organism evidence="1 2">
    <name type="scientific">Pseudomonas fluorescens</name>
    <dbReference type="NCBI Taxonomy" id="294"/>
    <lineage>
        <taxon>Bacteria</taxon>
        <taxon>Pseudomonadati</taxon>
        <taxon>Pseudomonadota</taxon>
        <taxon>Gammaproteobacteria</taxon>
        <taxon>Pseudomonadales</taxon>
        <taxon>Pseudomonadaceae</taxon>
        <taxon>Pseudomonas</taxon>
    </lineage>
</organism>